<dbReference type="InterPro" id="IPR011990">
    <property type="entry name" value="TPR-like_helical_dom_sf"/>
</dbReference>
<dbReference type="PANTHER" id="PTHR44858:SF1">
    <property type="entry name" value="UDP-N-ACETYLGLUCOSAMINE--PEPTIDE N-ACETYLGLUCOSAMINYLTRANSFERASE SPINDLY-RELATED"/>
    <property type="match status" value="1"/>
</dbReference>
<dbReference type="RefSeq" id="WP_264792067.1">
    <property type="nucleotide sequence ID" value="NZ_AP026867.1"/>
</dbReference>
<feature type="repeat" description="TPR" evidence="3">
    <location>
        <begin position="160"/>
        <end position="193"/>
    </location>
</feature>
<dbReference type="KEGG" id="aup:AsAng_0015110"/>
<reference evidence="4" key="1">
    <citation type="submission" date="2022-09" db="EMBL/GenBank/DDBJ databases">
        <title>Aureispira anguillicida sp. nov., isolated from Leptocephalus of Japanese eel Anguilla japonica.</title>
        <authorList>
            <person name="Yuasa K."/>
            <person name="Mekata T."/>
            <person name="Ikunari K."/>
        </authorList>
    </citation>
    <scope>NUCLEOTIDE SEQUENCE</scope>
    <source>
        <strain evidence="4">EL160426</strain>
    </source>
</reference>
<dbReference type="GO" id="GO:0046813">
    <property type="term" value="P:receptor-mediated virion attachment to host cell"/>
    <property type="evidence" value="ECO:0007669"/>
    <property type="project" value="TreeGrafter"/>
</dbReference>
<keyword evidence="1" id="KW-0677">Repeat</keyword>
<gene>
    <name evidence="4" type="ORF">AsAng_0015110</name>
</gene>
<dbReference type="SUPFAM" id="SSF48439">
    <property type="entry name" value="Protein prenylyltransferase"/>
    <property type="match status" value="1"/>
</dbReference>
<accession>A0A915YCY6</accession>
<organism evidence="4 5">
    <name type="scientific">Aureispira anguillae</name>
    <dbReference type="NCBI Taxonomy" id="2864201"/>
    <lineage>
        <taxon>Bacteria</taxon>
        <taxon>Pseudomonadati</taxon>
        <taxon>Bacteroidota</taxon>
        <taxon>Saprospiria</taxon>
        <taxon>Saprospirales</taxon>
        <taxon>Saprospiraceae</taxon>
        <taxon>Aureispira</taxon>
    </lineage>
</organism>
<dbReference type="Proteomes" id="UP001060919">
    <property type="component" value="Chromosome"/>
</dbReference>
<protein>
    <submittedName>
        <fullName evidence="4">Tetratricopeptide repeat protein</fullName>
    </submittedName>
</protein>
<proteinExistence type="predicted"/>
<evidence type="ECO:0000313" key="4">
    <source>
        <dbReference type="EMBL" id="BDS10802.1"/>
    </source>
</evidence>
<dbReference type="InterPro" id="IPR050498">
    <property type="entry name" value="Ycf3"/>
</dbReference>
<dbReference type="AlphaFoldDB" id="A0A915YCY6"/>
<dbReference type="InterPro" id="IPR019734">
    <property type="entry name" value="TPR_rpt"/>
</dbReference>
<evidence type="ECO:0000313" key="5">
    <source>
        <dbReference type="Proteomes" id="UP001060919"/>
    </source>
</evidence>
<dbReference type="Pfam" id="PF13424">
    <property type="entry name" value="TPR_12"/>
    <property type="match status" value="1"/>
</dbReference>
<dbReference type="PANTHER" id="PTHR44858">
    <property type="entry name" value="TETRATRICOPEPTIDE REPEAT PROTEIN 6"/>
    <property type="match status" value="1"/>
</dbReference>
<feature type="repeat" description="TPR" evidence="3">
    <location>
        <begin position="92"/>
        <end position="125"/>
    </location>
</feature>
<evidence type="ECO:0000256" key="2">
    <source>
        <dbReference type="ARBA" id="ARBA00022803"/>
    </source>
</evidence>
<evidence type="ECO:0000256" key="1">
    <source>
        <dbReference type="ARBA" id="ARBA00022737"/>
    </source>
</evidence>
<dbReference type="Gene3D" id="1.25.40.10">
    <property type="entry name" value="Tetratricopeptide repeat domain"/>
    <property type="match status" value="1"/>
</dbReference>
<dbReference type="GO" id="GO:0009279">
    <property type="term" value="C:cell outer membrane"/>
    <property type="evidence" value="ECO:0007669"/>
    <property type="project" value="TreeGrafter"/>
</dbReference>
<keyword evidence="2 3" id="KW-0802">TPR repeat</keyword>
<name>A0A915YCY6_9BACT</name>
<sequence>MKFLFFFLNILLTYSAFPQLDKETEYQINQLVETFKQKDYGRVVYFADELLKKKPDDYYSLVYKGQALYHLGKNEAAIQAITEGIKINPQYFEAYECRGLIYSFMEEYNLAIKDIQVAIKNDPRNVMLLNLRGKIFQKKGEFDNAIKSYGHTLSVDSSNHEALVSRAYSNKALENYSKALEDLEKAITIDATNVLQYEVRAFTYIGMEAYEKAITNFEKIIRLISKVDGKEHEDWLAYTYNNIGFAQSKIGKNTLALKYINQSIDMLDTNPYAYKNRALVYLNLNEKAKACNDLVRSKQLGFTKLYGNEVNELIKKNCVN</sequence>
<feature type="repeat" description="TPR" evidence="3">
    <location>
        <begin position="126"/>
        <end position="159"/>
    </location>
</feature>
<evidence type="ECO:0000256" key="3">
    <source>
        <dbReference type="PROSITE-ProRule" id="PRU00339"/>
    </source>
</evidence>
<dbReference type="Pfam" id="PF13414">
    <property type="entry name" value="TPR_11"/>
    <property type="match status" value="1"/>
</dbReference>
<dbReference type="SMART" id="SM00028">
    <property type="entry name" value="TPR"/>
    <property type="match status" value="7"/>
</dbReference>
<keyword evidence="5" id="KW-1185">Reference proteome</keyword>
<dbReference type="PROSITE" id="PS50005">
    <property type="entry name" value="TPR"/>
    <property type="match status" value="3"/>
</dbReference>
<dbReference type="SUPFAM" id="SSF48452">
    <property type="entry name" value="TPR-like"/>
    <property type="match status" value="1"/>
</dbReference>
<dbReference type="EMBL" id="AP026867">
    <property type="protein sequence ID" value="BDS10802.1"/>
    <property type="molecule type" value="Genomic_DNA"/>
</dbReference>
<dbReference type="Pfam" id="PF13181">
    <property type="entry name" value="TPR_8"/>
    <property type="match status" value="2"/>
</dbReference>